<dbReference type="GO" id="GO:0051082">
    <property type="term" value="F:unfolded protein binding"/>
    <property type="evidence" value="ECO:0007669"/>
    <property type="project" value="InterPro"/>
</dbReference>
<evidence type="ECO:0000256" key="2">
    <source>
        <dbReference type="SAM" id="Coils"/>
    </source>
</evidence>
<dbReference type="GO" id="GO:0016272">
    <property type="term" value="C:prefoldin complex"/>
    <property type="evidence" value="ECO:0007669"/>
    <property type="project" value="InterPro"/>
</dbReference>
<gene>
    <name evidence="3" type="primary">PFDN5_1</name>
    <name evidence="4" type="synonym">PFDN5_0</name>
    <name evidence="4" type="ORF">g.7260</name>
    <name evidence="3" type="ORF">g.7261</name>
</gene>
<proteinExistence type="inferred from homology"/>
<dbReference type="GO" id="GO:1990115">
    <property type="term" value="P:RNA polymerase III assembly"/>
    <property type="evidence" value="ECO:0007669"/>
    <property type="project" value="TreeGrafter"/>
</dbReference>
<evidence type="ECO:0000256" key="1">
    <source>
        <dbReference type="ARBA" id="ARBA00010048"/>
    </source>
</evidence>
<dbReference type="EMBL" id="GGYP01006775">
    <property type="protein sequence ID" value="MDE51546.1"/>
    <property type="molecule type" value="Transcribed_RNA"/>
</dbReference>
<evidence type="ECO:0000313" key="3">
    <source>
        <dbReference type="EMBL" id="MDE50781.1"/>
    </source>
</evidence>
<dbReference type="GO" id="GO:1990113">
    <property type="term" value="P:RNA polymerase I assembly"/>
    <property type="evidence" value="ECO:0007669"/>
    <property type="project" value="TreeGrafter"/>
</dbReference>
<dbReference type="AlphaFoldDB" id="A0A6G1SKP0"/>
<evidence type="ECO:0000313" key="4">
    <source>
        <dbReference type="EMBL" id="MDE51546.1"/>
    </source>
</evidence>
<dbReference type="InterPro" id="IPR004127">
    <property type="entry name" value="Prefoldin_subunit_alpha"/>
</dbReference>
<accession>A0A6G1SKP0</accession>
<sequence length="119" mass="13650">MNPNQQAQIDAEIDTLAESYKDLQDAKQKFKESQDAIKVQRELPNDKSILVPLTSSMYVPGHISNTQEYLIDIGTQYLVEKDADGAIDYFERKMKFIDVQLAKFSQLLQARLQAKRTEP</sequence>
<dbReference type="EMBL" id="GGYP01006010">
    <property type="protein sequence ID" value="MDE50781.1"/>
    <property type="molecule type" value="Transcribed_RNA"/>
</dbReference>
<protein>
    <submittedName>
        <fullName evidence="3">Prefoldin subunit 5</fullName>
    </submittedName>
</protein>
<keyword evidence="2" id="KW-0175">Coiled coil</keyword>
<dbReference type="NCBIfam" id="TIGR00293">
    <property type="entry name" value="prefoldin subunit alpha"/>
    <property type="match status" value="1"/>
</dbReference>
<dbReference type="SUPFAM" id="SSF46579">
    <property type="entry name" value="Prefoldin"/>
    <property type="match status" value="1"/>
</dbReference>
<dbReference type="PANTHER" id="PTHR12674">
    <property type="entry name" value="PREFOLDIN SUBUNIT 5"/>
    <property type="match status" value="1"/>
</dbReference>
<reference evidence="3" key="1">
    <citation type="submission" date="2018-10" db="EMBL/GenBank/DDBJ databases">
        <title>Transcriptome assembly of Aceria tosichella (Wheat curl mite) Type 2.</title>
        <authorList>
            <person name="Scully E.D."/>
            <person name="Geib S.M."/>
            <person name="Palmer N.A."/>
            <person name="Gupta A.K."/>
            <person name="Sarath G."/>
            <person name="Tatineni S."/>
        </authorList>
    </citation>
    <scope>NUCLEOTIDE SEQUENCE</scope>
    <source>
        <strain evidence="3">LincolnNE</strain>
    </source>
</reference>
<comment type="similarity">
    <text evidence="1">Belongs to the prefoldin subunit alpha family.</text>
</comment>
<organism evidence="3">
    <name type="scientific">Aceria tosichella</name>
    <name type="common">wheat curl mite</name>
    <dbReference type="NCBI Taxonomy" id="561515"/>
    <lineage>
        <taxon>Eukaryota</taxon>
        <taxon>Metazoa</taxon>
        <taxon>Ecdysozoa</taxon>
        <taxon>Arthropoda</taxon>
        <taxon>Chelicerata</taxon>
        <taxon>Arachnida</taxon>
        <taxon>Acari</taxon>
        <taxon>Acariformes</taxon>
        <taxon>Trombidiformes</taxon>
        <taxon>Prostigmata</taxon>
        <taxon>Eupodina</taxon>
        <taxon>Eriophyoidea</taxon>
        <taxon>Eriophyidae</taxon>
        <taxon>Eriophyinae</taxon>
        <taxon>Aceriini</taxon>
        <taxon>Aceria</taxon>
    </lineage>
</organism>
<name>A0A6G1SKP0_9ACAR</name>
<dbReference type="CDD" id="cd23157">
    <property type="entry name" value="Prefoldin_5"/>
    <property type="match status" value="1"/>
</dbReference>
<dbReference type="Gene3D" id="1.10.287.370">
    <property type="match status" value="1"/>
</dbReference>
<dbReference type="Pfam" id="PF02996">
    <property type="entry name" value="Prefoldin"/>
    <property type="match status" value="1"/>
</dbReference>
<dbReference type="GO" id="GO:0005737">
    <property type="term" value="C:cytoplasm"/>
    <property type="evidence" value="ECO:0007669"/>
    <property type="project" value="TreeGrafter"/>
</dbReference>
<dbReference type="InterPro" id="IPR009053">
    <property type="entry name" value="Prefoldin"/>
</dbReference>
<feature type="coiled-coil region" evidence="2">
    <location>
        <begin position="13"/>
        <end position="43"/>
    </location>
</feature>
<dbReference type="InterPro" id="IPR011599">
    <property type="entry name" value="PFD_alpha_archaea"/>
</dbReference>
<dbReference type="GO" id="GO:1990114">
    <property type="term" value="P:RNA polymerase II core complex assembly"/>
    <property type="evidence" value="ECO:0007669"/>
    <property type="project" value="TreeGrafter"/>
</dbReference>
<dbReference type="PANTHER" id="PTHR12674:SF2">
    <property type="entry name" value="PREFOLDIN SUBUNIT 5"/>
    <property type="match status" value="1"/>
</dbReference>
<dbReference type="GO" id="GO:0006457">
    <property type="term" value="P:protein folding"/>
    <property type="evidence" value="ECO:0007669"/>
    <property type="project" value="InterPro"/>
</dbReference>